<protein>
    <submittedName>
        <fullName evidence="2">Uncharacterized protein</fullName>
    </submittedName>
</protein>
<feature type="signal peptide" evidence="1">
    <location>
        <begin position="1"/>
        <end position="35"/>
    </location>
</feature>
<evidence type="ECO:0000313" key="3">
    <source>
        <dbReference type="Proteomes" id="UP001177003"/>
    </source>
</evidence>
<dbReference type="AlphaFoldDB" id="A0AA35V3B6"/>
<accession>A0AA35V3B6</accession>
<gene>
    <name evidence="2" type="ORF">LSALG_LOCUS6606</name>
</gene>
<keyword evidence="1" id="KW-0732">Signal</keyword>
<proteinExistence type="predicted"/>
<name>A0AA35V3B6_LACSI</name>
<feature type="chain" id="PRO_5041236829" evidence="1">
    <location>
        <begin position="36"/>
        <end position="245"/>
    </location>
</feature>
<dbReference type="EMBL" id="OX465086">
    <property type="protein sequence ID" value="CAI9266031.1"/>
    <property type="molecule type" value="Genomic_DNA"/>
</dbReference>
<evidence type="ECO:0000256" key="1">
    <source>
        <dbReference type="SAM" id="SignalP"/>
    </source>
</evidence>
<organism evidence="2 3">
    <name type="scientific">Lactuca saligna</name>
    <name type="common">Willowleaf lettuce</name>
    <dbReference type="NCBI Taxonomy" id="75948"/>
    <lineage>
        <taxon>Eukaryota</taxon>
        <taxon>Viridiplantae</taxon>
        <taxon>Streptophyta</taxon>
        <taxon>Embryophyta</taxon>
        <taxon>Tracheophyta</taxon>
        <taxon>Spermatophyta</taxon>
        <taxon>Magnoliopsida</taxon>
        <taxon>eudicotyledons</taxon>
        <taxon>Gunneridae</taxon>
        <taxon>Pentapetalae</taxon>
        <taxon>asterids</taxon>
        <taxon>campanulids</taxon>
        <taxon>Asterales</taxon>
        <taxon>Asteraceae</taxon>
        <taxon>Cichorioideae</taxon>
        <taxon>Cichorieae</taxon>
        <taxon>Lactucinae</taxon>
        <taxon>Lactuca</taxon>
    </lineage>
</organism>
<keyword evidence="3" id="KW-1185">Reference proteome</keyword>
<evidence type="ECO:0000313" key="2">
    <source>
        <dbReference type="EMBL" id="CAI9266031.1"/>
    </source>
</evidence>
<sequence length="245" mass="28440">MQKLPFHGEPIKLKLEALLLLVILQHLLLPRKALTYVDKSVDVQSTTVQNKNIQLFNNNMDKQHRISELNDRINIKKFGDVLARRSEHDPIIRVRCTKPRNESLKLHFVRKKTGYEYTEVILPRELVKFGYSKWIQIREIIGKHKGIHAQVVKLAIQKLLNKVKKLNLVPSVGPSRPSTSGRTVTPRGVEPIQHMFIREPEHGIFYLDSQNRMCFQRYDDLPAAPTEHLFHLRMVGLSHLELETG</sequence>
<reference evidence="2" key="1">
    <citation type="submission" date="2023-04" db="EMBL/GenBank/DDBJ databases">
        <authorList>
            <person name="Vijverberg K."/>
            <person name="Xiong W."/>
            <person name="Schranz E."/>
        </authorList>
    </citation>
    <scope>NUCLEOTIDE SEQUENCE</scope>
</reference>
<dbReference type="Proteomes" id="UP001177003">
    <property type="component" value="Chromosome 0"/>
</dbReference>